<feature type="compositionally biased region" description="Low complexity" evidence="1">
    <location>
        <begin position="253"/>
        <end position="271"/>
    </location>
</feature>
<reference evidence="3 4" key="1">
    <citation type="submission" date="2022-07" db="EMBL/GenBank/DDBJ databases">
        <title>Genome-wide signatures of adaptation to extreme environments.</title>
        <authorList>
            <person name="Cho C.H."/>
            <person name="Yoon H.S."/>
        </authorList>
    </citation>
    <scope>NUCLEOTIDE SEQUENCE [LARGE SCALE GENOMIC DNA]</scope>
    <source>
        <strain evidence="3 4">DBV 063 E5</strain>
    </source>
</reference>
<feature type="domain" description="Nuclease associated modular" evidence="2">
    <location>
        <begin position="84"/>
        <end position="100"/>
    </location>
</feature>
<dbReference type="PROSITE" id="PS51257">
    <property type="entry name" value="PROKAR_LIPOPROTEIN"/>
    <property type="match status" value="1"/>
</dbReference>
<feature type="compositionally biased region" description="Basic and acidic residues" evidence="1">
    <location>
        <begin position="307"/>
        <end position="320"/>
    </location>
</feature>
<dbReference type="Proteomes" id="UP001301350">
    <property type="component" value="Unassembled WGS sequence"/>
</dbReference>
<dbReference type="EMBL" id="JANCYW010000002">
    <property type="protein sequence ID" value="KAK4534485.1"/>
    <property type="molecule type" value="Genomic_DNA"/>
</dbReference>
<feature type="region of interest" description="Disordered" evidence="1">
    <location>
        <begin position="253"/>
        <end position="273"/>
    </location>
</feature>
<feature type="domain" description="Nuclease associated modular" evidence="2">
    <location>
        <begin position="108"/>
        <end position="124"/>
    </location>
</feature>
<accession>A0AAV9IQB3</accession>
<feature type="compositionally biased region" description="Basic and acidic residues" evidence="1">
    <location>
        <begin position="425"/>
        <end position="435"/>
    </location>
</feature>
<sequence>MGRVALRTSPTTMGTASCGLPLLSLSGGSRSQPGRMAPVAPFVAPVAPIIRPLIGPSWTIGGERRALTTGRALRRAQHRFTLRMGYVHSEEVRKKISAARKGCVPWNAGRPHSEATRLKIAQRTREAMLRLSVEQRRQARVALRPEVTESNGNGVAVLMAGVVSTFKLPSNGWVVEPLALPAHLGGNPVALEVARRQLESLAHVAVPHLQIALMQSMRARRDVYRKLTDKGYVAELIREEALVRCPQASKAAPMADNAKPAANDVPAAANPEEARRKIREHMRLKWMDPYYRLRVQTKMRAVMTGRKLSDAHREAIREQATRQARARAAAKGEPRARTRRTPRRPRTALRRAATSADAANADSISPLSALTLNEADHHPDPLSTLTVSTAQRHTASSASGTALAADTNQAVLAEWLQAARRHLNARPEARGDGRPATRGRKRNAGTRRPAARAAHNSPSREPTSRVVRWQAGRVVETSYSMDAPADP</sequence>
<proteinExistence type="predicted"/>
<protein>
    <recommendedName>
        <fullName evidence="2">Nuclease associated modular domain-containing protein</fullName>
    </recommendedName>
</protein>
<feature type="compositionally biased region" description="Low complexity" evidence="1">
    <location>
        <begin position="350"/>
        <end position="361"/>
    </location>
</feature>
<keyword evidence="4" id="KW-1185">Reference proteome</keyword>
<dbReference type="GO" id="GO:0003677">
    <property type="term" value="F:DNA binding"/>
    <property type="evidence" value="ECO:0007669"/>
    <property type="project" value="InterPro"/>
</dbReference>
<dbReference type="InterPro" id="IPR003611">
    <property type="entry name" value="NUMOD3"/>
</dbReference>
<feature type="domain" description="Nuclease associated modular" evidence="2">
    <location>
        <begin position="304"/>
        <end position="320"/>
    </location>
</feature>
<name>A0AAV9IQB3_CYACA</name>
<evidence type="ECO:0000256" key="1">
    <source>
        <dbReference type="SAM" id="MobiDB-lite"/>
    </source>
</evidence>
<feature type="compositionally biased region" description="Basic residues" evidence="1">
    <location>
        <begin position="337"/>
        <end position="349"/>
    </location>
</feature>
<feature type="region of interest" description="Disordered" evidence="1">
    <location>
        <begin position="304"/>
        <end position="361"/>
    </location>
</feature>
<dbReference type="Pfam" id="PF07460">
    <property type="entry name" value="NUMOD3"/>
    <property type="match status" value="1"/>
</dbReference>
<dbReference type="SMART" id="SM00496">
    <property type="entry name" value="IENR2"/>
    <property type="match status" value="3"/>
</dbReference>
<evidence type="ECO:0000259" key="2">
    <source>
        <dbReference type="SMART" id="SM00496"/>
    </source>
</evidence>
<evidence type="ECO:0000313" key="3">
    <source>
        <dbReference type="EMBL" id="KAK4534485.1"/>
    </source>
</evidence>
<comment type="caution">
    <text evidence="3">The sequence shown here is derived from an EMBL/GenBank/DDBJ whole genome shotgun (WGS) entry which is preliminary data.</text>
</comment>
<feature type="region of interest" description="Disordered" evidence="1">
    <location>
        <begin position="423"/>
        <end position="470"/>
    </location>
</feature>
<evidence type="ECO:0000313" key="4">
    <source>
        <dbReference type="Proteomes" id="UP001301350"/>
    </source>
</evidence>
<organism evidence="3 4">
    <name type="scientific">Cyanidium caldarium</name>
    <name type="common">Red alga</name>
    <dbReference type="NCBI Taxonomy" id="2771"/>
    <lineage>
        <taxon>Eukaryota</taxon>
        <taxon>Rhodophyta</taxon>
        <taxon>Bangiophyceae</taxon>
        <taxon>Cyanidiales</taxon>
        <taxon>Cyanidiaceae</taxon>
        <taxon>Cyanidium</taxon>
    </lineage>
</organism>
<gene>
    <name evidence="3" type="ORF">CDCA_CDCA02G0510</name>
</gene>
<dbReference type="AlphaFoldDB" id="A0AAV9IQB3"/>